<accession>A0ABR8N3K5</accession>
<protein>
    <recommendedName>
        <fullName evidence="4">YmcC</fullName>
    </recommendedName>
</protein>
<feature type="transmembrane region" description="Helical" evidence="1">
    <location>
        <begin position="122"/>
        <end position="139"/>
    </location>
</feature>
<feature type="transmembrane region" description="Helical" evidence="1">
    <location>
        <begin position="151"/>
        <end position="172"/>
    </location>
</feature>
<feature type="transmembrane region" description="Helical" evidence="1">
    <location>
        <begin position="6"/>
        <end position="27"/>
    </location>
</feature>
<feature type="transmembrane region" description="Helical" evidence="1">
    <location>
        <begin position="65"/>
        <end position="83"/>
    </location>
</feature>
<feature type="transmembrane region" description="Helical" evidence="1">
    <location>
        <begin position="34"/>
        <end position="53"/>
    </location>
</feature>
<keyword evidence="3" id="KW-1185">Reference proteome</keyword>
<evidence type="ECO:0000313" key="2">
    <source>
        <dbReference type="EMBL" id="MBD3921982.1"/>
    </source>
</evidence>
<organism evidence="2 3">
    <name type="scientific">Paenibacillus terricola</name>
    <dbReference type="NCBI Taxonomy" id="2763503"/>
    <lineage>
        <taxon>Bacteria</taxon>
        <taxon>Bacillati</taxon>
        <taxon>Bacillota</taxon>
        <taxon>Bacilli</taxon>
        <taxon>Bacillales</taxon>
        <taxon>Paenibacillaceae</taxon>
        <taxon>Paenibacillus</taxon>
    </lineage>
</organism>
<evidence type="ECO:0000313" key="3">
    <source>
        <dbReference type="Proteomes" id="UP000609346"/>
    </source>
</evidence>
<sequence length="186" mass="21113">MITALIVGCEAAFWVFVLLGLTFRYVLKLPKAGALLLFCTPIIDLVLLIAAIADLRRGAVAGWEHGVAAIYIGASIVYGHRLIRWADVRFAHRFASGPPPERRPKHGPAHARNERHGWYRHLASWAIGCALLVIMLLWVNDDSRTESLRDIIRLWSIIVGIDFLISFSYTLWPRPSKRHLNKDIER</sequence>
<dbReference type="RefSeq" id="WP_191206279.1">
    <property type="nucleotide sequence ID" value="NZ_JACXZA010000007.1"/>
</dbReference>
<dbReference type="Proteomes" id="UP000609346">
    <property type="component" value="Unassembled WGS sequence"/>
</dbReference>
<dbReference type="EMBL" id="JACXZA010000007">
    <property type="protein sequence ID" value="MBD3921982.1"/>
    <property type="molecule type" value="Genomic_DNA"/>
</dbReference>
<evidence type="ECO:0000256" key="1">
    <source>
        <dbReference type="SAM" id="Phobius"/>
    </source>
</evidence>
<keyword evidence="1" id="KW-1133">Transmembrane helix</keyword>
<proteinExistence type="predicted"/>
<gene>
    <name evidence="2" type="ORF">H8B09_24685</name>
</gene>
<keyword evidence="1" id="KW-0472">Membrane</keyword>
<comment type="caution">
    <text evidence="2">The sequence shown here is derived from an EMBL/GenBank/DDBJ whole genome shotgun (WGS) entry which is preliminary data.</text>
</comment>
<keyword evidence="1" id="KW-0812">Transmembrane</keyword>
<reference evidence="2 3" key="1">
    <citation type="submission" date="2020-09" db="EMBL/GenBank/DDBJ databases">
        <title>Paenibacillus sp. strain PR3 16S rRNA gene Genome sequencing and assembly.</title>
        <authorList>
            <person name="Kim J."/>
        </authorList>
    </citation>
    <scope>NUCLEOTIDE SEQUENCE [LARGE SCALE GENOMIC DNA]</scope>
    <source>
        <strain evidence="2 3">PR3</strain>
    </source>
</reference>
<evidence type="ECO:0008006" key="4">
    <source>
        <dbReference type="Google" id="ProtNLM"/>
    </source>
</evidence>
<name>A0ABR8N3K5_9BACL</name>